<sequence>MKSPTHVMALEVKMFEGLMSERGRNGNLPEILGDFCAGLKRKRKCDLVVAENELVLNPPPSYIFVMNEDLCGVYPTPTGVYIRKPLERGEEVIVLQPGFQGTKAVYYHHNNKSQLFVLCEDNRKLIIYDLSASPERPGVTSEVLGLPGLATCYSRKMDMVSNDDYIFILIATGHLFYINRRDIRDTVQAYLGWSTDGSSGRCDHLLLDPKRASSIKVIMMERFSFNIAEIALASYRGRPGRAHFMGLRTTQKRPSFGLSTKLVTIVPVEGGMFGLVTRESHTGASKKKAKLHLLDRHFRPLCDDHVTISDDYKEAYHLQILSGPGDALYVLRRDMSFAVQPHFNVSDDRSDRTASSSDSVMRNTVDNMEVALDPKLSFKGCVCQLALELRLFETLLEGRGRAVAPPELVGEFALFLGTRPCTLDCPREEVLVNPPPSYIFVMNEDLCGVYPTSTGVYIRKPLERGEEVMVLQPGFQGTKAVYYYNNNKSQLFVLCERNRRLIVYSLSTAGRKQGHVVRVLGLPRAVRSITDMVSHGPFLFVLLSRGHLFCIDQSHLTTTVQAKLIWSNSFHGRSEGLLVDPMEPEWVEILLRDDQAVFTERLKLKSRRAPLYFEPLQMGMADITDGEPGGPRLVAVRPINHRLFALVLRRLNDSEPRDCWVEICDGDFETVVDECKVSQEYTEGRYMQIVSSGHGDVVYILRDDTSFSPPYSREWSSDSDDSSERSSEFDDEGAIRRLYFGCPRRISAYYVYACN</sequence>
<name>A0A7J6NZD9_PEROL</name>
<accession>A0A7J6NZD9</accession>
<dbReference type="Proteomes" id="UP000541610">
    <property type="component" value="Unassembled WGS sequence"/>
</dbReference>
<comment type="caution">
    <text evidence="2">The sequence shown here is derived from an EMBL/GenBank/DDBJ whole genome shotgun (WGS) entry which is preliminary data.</text>
</comment>
<gene>
    <name evidence="2" type="ORF">FOZ60_002831</name>
</gene>
<reference evidence="2 3" key="1">
    <citation type="submission" date="2020-04" db="EMBL/GenBank/DDBJ databases">
        <title>Perkinsus olseni comparative genomics.</title>
        <authorList>
            <person name="Bogema D.R."/>
        </authorList>
    </citation>
    <scope>NUCLEOTIDE SEQUENCE [LARGE SCALE GENOMIC DNA]</scope>
    <source>
        <strain evidence="2">00978-12</strain>
    </source>
</reference>
<dbReference type="OrthoDB" id="10398760at2759"/>
<dbReference type="AlphaFoldDB" id="A0A7J6NZD9"/>
<protein>
    <submittedName>
        <fullName evidence="2">Uncharacterized protein</fullName>
    </submittedName>
</protein>
<dbReference type="EMBL" id="JABANP010000152">
    <property type="protein sequence ID" value="KAF4688431.1"/>
    <property type="molecule type" value="Genomic_DNA"/>
</dbReference>
<evidence type="ECO:0000313" key="2">
    <source>
        <dbReference type="EMBL" id="KAF4688431.1"/>
    </source>
</evidence>
<evidence type="ECO:0000313" key="3">
    <source>
        <dbReference type="Proteomes" id="UP000541610"/>
    </source>
</evidence>
<proteinExistence type="predicted"/>
<evidence type="ECO:0000256" key="1">
    <source>
        <dbReference type="SAM" id="MobiDB-lite"/>
    </source>
</evidence>
<feature type="region of interest" description="Disordered" evidence="1">
    <location>
        <begin position="708"/>
        <end position="728"/>
    </location>
</feature>
<organism evidence="2 3">
    <name type="scientific">Perkinsus olseni</name>
    <name type="common">Perkinsus atlanticus</name>
    <dbReference type="NCBI Taxonomy" id="32597"/>
    <lineage>
        <taxon>Eukaryota</taxon>
        <taxon>Sar</taxon>
        <taxon>Alveolata</taxon>
        <taxon>Perkinsozoa</taxon>
        <taxon>Perkinsea</taxon>
        <taxon>Perkinsida</taxon>
        <taxon>Perkinsidae</taxon>
        <taxon>Perkinsus</taxon>
    </lineage>
</organism>